<dbReference type="RefSeq" id="WP_353304015.1">
    <property type="nucleotide sequence ID" value="NZ_BAABWN010000012.1"/>
</dbReference>
<sequence length="273" mass="30879">MPIVATEVLILLNNYKSMAVLFDQNISDNRYRVTKAGNSIRLYTNGLFHSQFNEKSILSGAVWDLLFLPSLALNHRLGKALVLGVGGGAALRMLNYFHDNVAITGVDINPVHNDLACRFFGLNQDDYHLITANALSWIHQQKRATFDYIVDDVFAGRLGDPNRSISVSPQWVERLEQRLSANGVLVFNFDRGVDLNRSVNELSRHEFADKRNLRDLFQSAIKLTCPGYENTILMLSKVAVNANDLDGRILNHPKINLPHIRKSLKYHLRNITL</sequence>
<organism evidence="1 2">
    <name type="scientific">Sessilibacter corallicola</name>
    <dbReference type="NCBI Taxonomy" id="2904075"/>
    <lineage>
        <taxon>Bacteria</taxon>
        <taxon>Pseudomonadati</taxon>
        <taxon>Pseudomonadota</taxon>
        <taxon>Gammaproteobacteria</taxon>
        <taxon>Cellvibrionales</taxon>
        <taxon>Cellvibrionaceae</taxon>
        <taxon>Sessilibacter</taxon>
    </lineage>
</organism>
<dbReference type="EMBL" id="BAABWN010000012">
    <property type="protein sequence ID" value="GAA6169506.1"/>
    <property type="molecule type" value="Genomic_DNA"/>
</dbReference>
<gene>
    <name evidence="1" type="ORF">NBRC116591_33170</name>
</gene>
<reference evidence="1 2" key="1">
    <citation type="submission" date="2024-04" db="EMBL/GenBank/DDBJ databases">
        <title>Draft genome sequence of Sessilibacter corallicola NBRC 116591.</title>
        <authorList>
            <person name="Miyakawa T."/>
            <person name="Kusuya Y."/>
            <person name="Miura T."/>
        </authorList>
    </citation>
    <scope>NUCLEOTIDE SEQUENCE [LARGE SCALE GENOMIC DNA]</scope>
    <source>
        <strain evidence="1 2">KU-00831-HH</strain>
    </source>
</reference>
<dbReference type="SUPFAM" id="SSF53335">
    <property type="entry name" value="S-adenosyl-L-methionine-dependent methyltransferases"/>
    <property type="match status" value="1"/>
</dbReference>
<comment type="caution">
    <text evidence="1">The sequence shown here is derived from an EMBL/GenBank/DDBJ whole genome shotgun (WGS) entry which is preliminary data.</text>
</comment>
<dbReference type="InterPro" id="IPR029063">
    <property type="entry name" value="SAM-dependent_MTases_sf"/>
</dbReference>
<dbReference type="Proteomes" id="UP001465153">
    <property type="component" value="Unassembled WGS sequence"/>
</dbReference>
<dbReference type="Gene3D" id="3.40.50.150">
    <property type="entry name" value="Vaccinia Virus protein VP39"/>
    <property type="match status" value="1"/>
</dbReference>
<evidence type="ECO:0008006" key="3">
    <source>
        <dbReference type="Google" id="ProtNLM"/>
    </source>
</evidence>
<proteinExistence type="predicted"/>
<keyword evidence="2" id="KW-1185">Reference proteome</keyword>
<evidence type="ECO:0000313" key="2">
    <source>
        <dbReference type="Proteomes" id="UP001465153"/>
    </source>
</evidence>
<dbReference type="CDD" id="cd02440">
    <property type="entry name" value="AdoMet_MTases"/>
    <property type="match status" value="1"/>
</dbReference>
<evidence type="ECO:0000313" key="1">
    <source>
        <dbReference type="EMBL" id="GAA6169506.1"/>
    </source>
</evidence>
<protein>
    <recommendedName>
        <fullName evidence="3">Methyltransferase domain-containing protein</fullName>
    </recommendedName>
</protein>
<accession>A0ABQ0ACY2</accession>
<name>A0ABQ0ACY2_9GAMM</name>